<dbReference type="Gene3D" id="3.40.190.10">
    <property type="entry name" value="Periplasmic binding protein-like II"/>
    <property type="match status" value="2"/>
</dbReference>
<feature type="signal peptide" evidence="2">
    <location>
        <begin position="1"/>
        <end position="25"/>
    </location>
</feature>
<dbReference type="PANTHER" id="PTHR35936">
    <property type="entry name" value="MEMBRANE-BOUND LYTIC MUREIN TRANSGLYCOSYLASE F"/>
    <property type="match status" value="1"/>
</dbReference>
<dbReference type="OrthoDB" id="9768183at2"/>
<dbReference type="InterPro" id="IPR001638">
    <property type="entry name" value="Solute-binding_3/MltF_N"/>
</dbReference>
<evidence type="ECO:0000313" key="7">
    <source>
        <dbReference type="Proteomes" id="UP000217005"/>
    </source>
</evidence>
<organism evidence="4 7">
    <name type="scientific">Bordetella genomosp. 1</name>
    <dbReference type="NCBI Taxonomy" id="1395607"/>
    <lineage>
        <taxon>Bacteria</taxon>
        <taxon>Pseudomonadati</taxon>
        <taxon>Pseudomonadota</taxon>
        <taxon>Betaproteobacteria</taxon>
        <taxon>Burkholderiales</taxon>
        <taxon>Alcaligenaceae</taxon>
        <taxon>Bordetella</taxon>
    </lineage>
</organism>
<dbReference type="EMBL" id="NEVR01000001">
    <property type="protein sequence ID" value="OZI69280.1"/>
    <property type="molecule type" value="Genomic_DNA"/>
</dbReference>
<dbReference type="SMART" id="SM00062">
    <property type="entry name" value="PBPb"/>
    <property type="match status" value="1"/>
</dbReference>
<feature type="domain" description="Solute-binding protein family 3/N-terminal" evidence="3">
    <location>
        <begin position="36"/>
        <end position="260"/>
    </location>
</feature>
<dbReference type="Proteomes" id="UP000217005">
    <property type="component" value="Unassembled WGS sequence"/>
</dbReference>
<dbReference type="SUPFAM" id="SSF53850">
    <property type="entry name" value="Periplasmic binding protein-like II"/>
    <property type="match status" value="1"/>
</dbReference>
<keyword evidence="1 2" id="KW-0732">Signal</keyword>
<comment type="caution">
    <text evidence="4">The sequence shown here is derived from an EMBL/GenBank/DDBJ whole genome shotgun (WGS) entry which is preliminary data.</text>
</comment>
<evidence type="ECO:0000313" key="5">
    <source>
        <dbReference type="EMBL" id="OZI69280.1"/>
    </source>
</evidence>
<dbReference type="RefSeq" id="WP_094825201.1">
    <property type="nucleotide sequence ID" value="NZ_NEVL01000001.1"/>
</dbReference>
<reference evidence="5 6" key="2">
    <citation type="submission" date="2017-05" db="EMBL/GenBank/DDBJ databases">
        <title>Complete and WGS of Bordetella genogroups.</title>
        <authorList>
            <person name="Spilker T."/>
            <person name="Lipuma J."/>
        </authorList>
    </citation>
    <scope>NUCLEOTIDE SEQUENCE [LARGE SCALE GENOMIC DNA]</scope>
    <source>
        <strain evidence="5 6">AU9795</strain>
    </source>
</reference>
<accession>A0A261SUM8</accession>
<evidence type="ECO:0000313" key="6">
    <source>
        <dbReference type="Proteomes" id="UP000216354"/>
    </source>
</evidence>
<dbReference type="AlphaFoldDB" id="A0A261SUM8"/>
<name>A0A261SUM8_9BORD</name>
<dbReference type="Pfam" id="PF00497">
    <property type="entry name" value="SBP_bac_3"/>
    <property type="match status" value="1"/>
</dbReference>
<gene>
    <name evidence="5" type="ORF">CAL27_07540</name>
    <name evidence="4" type="ORF">CEG14_04920</name>
</gene>
<feature type="chain" id="PRO_5012401851" evidence="2">
    <location>
        <begin position="26"/>
        <end position="264"/>
    </location>
</feature>
<evidence type="ECO:0000256" key="1">
    <source>
        <dbReference type="ARBA" id="ARBA00022729"/>
    </source>
</evidence>
<reference evidence="4 7" key="1">
    <citation type="submission" date="2017-05" db="EMBL/GenBank/DDBJ databases">
        <title>Complete and WGS of Bordetella genogroups.</title>
        <authorList>
            <person name="Spilker T."/>
            <person name="LiPuma J."/>
        </authorList>
    </citation>
    <scope>NUCLEOTIDE SEQUENCE [LARGE SCALE GENOMIC DNA]</scope>
    <source>
        <strain evidence="4 7">AU17610</strain>
    </source>
</reference>
<sequence length="264" mass="28552">MKISKRIAGLLAATGLVCALAPAHARSLDEVRAAKSLNVVTTASAPPHGFKNPASNKLEGIMVDVARGVATHMKLDMKLADVPFSGLIPTLTSGRADLMSAPLFITEERARAIDFTAPVYEWGEGIVVSDKNTRTYAKFEDMKGRRVGVLVDSVQFNMIKDMPDTKVSTYQDYATLLADVRAGRIDLGIVDPPSIVYQITTKNIPGVKLHTEYVPQKKWQVGMAVEKGNQALLDAVNAALADMKKSGELAEIGRKWGVADLMSK</sequence>
<dbReference type="CDD" id="cd13530">
    <property type="entry name" value="PBP2_peptides_like"/>
    <property type="match status" value="1"/>
</dbReference>
<proteinExistence type="predicted"/>
<protein>
    <submittedName>
        <fullName evidence="4">Amino acid ABC transporter substrate-binding protein</fullName>
    </submittedName>
</protein>
<dbReference type="PANTHER" id="PTHR35936:SF17">
    <property type="entry name" value="ARGININE-BINDING EXTRACELLULAR PROTEIN ARTP"/>
    <property type="match status" value="1"/>
</dbReference>
<dbReference type="Proteomes" id="UP000216354">
    <property type="component" value="Unassembled WGS sequence"/>
</dbReference>
<evidence type="ECO:0000256" key="2">
    <source>
        <dbReference type="SAM" id="SignalP"/>
    </source>
</evidence>
<dbReference type="EMBL" id="NEVL01000001">
    <property type="protein sequence ID" value="OZI41089.1"/>
    <property type="molecule type" value="Genomic_DNA"/>
</dbReference>
<evidence type="ECO:0000259" key="3">
    <source>
        <dbReference type="SMART" id="SM00062"/>
    </source>
</evidence>
<keyword evidence="6" id="KW-1185">Reference proteome</keyword>
<evidence type="ECO:0000313" key="4">
    <source>
        <dbReference type="EMBL" id="OZI41089.1"/>
    </source>
</evidence>